<organism evidence="1 2">
    <name type="scientific">Chlorovirus heliozoae</name>
    <dbReference type="NCBI Taxonomy" id="322019"/>
    <lineage>
        <taxon>Viruses</taxon>
        <taxon>Varidnaviria</taxon>
        <taxon>Bamfordvirae</taxon>
        <taxon>Nucleocytoviricota</taxon>
        <taxon>Megaviricetes</taxon>
        <taxon>Algavirales</taxon>
        <taxon>Phycodnaviridae</taxon>
        <taxon>Chlorovirus</taxon>
    </lineage>
</organism>
<gene>
    <name evidence="1" type="primary">z577L</name>
    <name evidence="1" type="ORF">ATCV1_z577L</name>
</gene>
<dbReference type="EMBL" id="EF101928">
    <property type="protein sequence ID" value="ABT16711.1"/>
    <property type="molecule type" value="Genomic_DNA"/>
</dbReference>
<dbReference type="RefSeq" id="YP_001427058.1">
    <property type="nucleotide sequence ID" value="NC_008724.1"/>
</dbReference>
<reference evidence="1 2" key="1">
    <citation type="submission" date="2006-09" db="EMBL/GenBank/DDBJ databases">
        <title>Sequence and annotation of the 288-kb ATCV-1 virus that infects an endosymbiotic Chlorella strain of the heliozoon Acanthocystis turfacea.</title>
        <authorList>
            <person name="Fitzgerald L.A."/>
            <person name="Graves M.V."/>
            <person name="Li X."/>
            <person name="Pfitzner A.J.P."/>
            <person name="Hartigan J."/>
            <person name="Van Etten J.L."/>
        </authorList>
    </citation>
    <scope>NUCLEOTIDE SEQUENCE [LARGE SCALE GENOMIC DNA]</scope>
    <source>
        <strain evidence="1 2">ATCV-1</strain>
    </source>
</reference>
<name>A7K9I7_9PHYC</name>
<proteinExistence type="predicted"/>
<dbReference type="Proteomes" id="UP000202420">
    <property type="component" value="Segment"/>
</dbReference>
<sequence>MRSYHKIFHFFCNLGKLYRNGNRIFVFCLFRTFFVSLFQPFCKLPDGFLPVIGHLHCKCIVPILNTENVRVFSASNSC</sequence>
<evidence type="ECO:0000313" key="2">
    <source>
        <dbReference type="Proteomes" id="UP000202420"/>
    </source>
</evidence>
<dbReference type="KEGG" id="vg:5470561"/>
<keyword evidence="2" id="KW-1185">Reference proteome</keyword>
<accession>A7K9I7</accession>
<protein>
    <submittedName>
        <fullName evidence="1">Uncharacterized protein z577L</fullName>
    </submittedName>
</protein>
<evidence type="ECO:0000313" key="1">
    <source>
        <dbReference type="EMBL" id="ABT16711.1"/>
    </source>
</evidence>
<dbReference type="GeneID" id="5470561"/>